<evidence type="ECO:0000313" key="3">
    <source>
        <dbReference type="Proteomes" id="UP000316008"/>
    </source>
</evidence>
<dbReference type="EMBL" id="VLPL01000003">
    <property type="protein sequence ID" value="TSJ45855.1"/>
    <property type="molecule type" value="Genomic_DNA"/>
</dbReference>
<feature type="signal peptide" evidence="1">
    <location>
        <begin position="1"/>
        <end position="18"/>
    </location>
</feature>
<dbReference type="AlphaFoldDB" id="A0A556N1B0"/>
<keyword evidence="1" id="KW-0732">Signal</keyword>
<comment type="caution">
    <text evidence="2">The sequence shown here is derived from an EMBL/GenBank/DDBJ whole genome shotgun (WGS) entry which is preliminary data.</text>
</comment>
<sequence>MKILLFLALVVCSLQAKAQTSKEQIPLAYPVQQLLGIEYEIKDVPQPDSDRLLLIPYVELTAQRAREVDVEIFDPASNYTIVLYSDVKCQQNKH</sequence>
<protein>
    <submittedName>
        <fullName evidence="2">Uncharacterized protein</fullName>
    </submittedName>
</protein>
<keyword evidence="3" id="KW-1185">Reference proteome</keyword>
<accession>A0A556N1B0</accession>
<gene>
    <name evidence="2" type="ORF">FO442_08905</name>
</gene>
<proteinExistence type="predicted"/>
<reference evidence="2 3" key="1">
    <citation type="submission" date="2019-07" db="EMBL/GenBank/DDBJ databases">
        <authorList>
            <person name="Huq M.A."/>
        </authorList>
    </citation>
    <scope>NUCLEOTIDE SEQUENCE [LARGE SCALE GENOMIC DNA]</scope>
    <source>
        <strain evidence="2 3">MAH-3</strain>
    </source>
</reference>
<dbReference type="Proteomes" id="UP000316008">
    <property type="component" value="Unassembled WGS sequence"/>
</dbReference>
<name>A0A556N1B0_9FLAO</name>
<feature type="chain" id="PRO_5021801398" evidence="1">
    <location>
        <begin position="19"/>
        <end position="94"/>
    </location>
</feature>
<evidence type="ECO:0000256" key="1">
    <source>
        <dbReference type="SAM" id="SignalP"/>
    </source>
</evidence>
<dbReference type="RefSeq" id="WP_144332810.1">
    <property type="nucleotide sequence ID" value="NZ_VLPL01000003.1"/>
</dbReference>
<organism evidence="2 3">
    <name type="scientific">Fluviicola chungangensis</name>
    <dbReference type="NCBI Taxonomy" id="2597671"/>
    <lineage>
        <taxon>Bacteria</taxon>
        <taxon>Pseudomonadati</taxon>
        <taxon>Bacteroidota</taxon>
        <taxon>Flavobacteriia</taxon>
        <taxon>Flavobacteriales</taxon>
        <taxon>Crocinitomicaceae</taxon>
        <taxon>Fluviicola</taxon>
    </lineage>
</organism>
<evidence type="ECO:0000313" key="2">
    <source>
        <dbReference type="EMBL" id="TSJ45855.1"/>
    </source>
</evidence>